<comment type="caution">
    <text evidence="2">The sequence shown here is derived from an EMBL/GenBank/DDBJ whole genome shotgun (WGS) entry which is preliminary data.</text>
</comment>
<gene>
    <name evidence="2" type="ORF">F3Y22_tig00110503pilonHSYRG00302</name>
</gene>
<protein>
    <recommendedName>
        <fullName evidence="1">Reverse transcriptase zinc-binding domain-containing protein</fullName>
    </recommendedName>
</protein>
<dbReference type="Proteomes" id="UP000436088">
    <property type="component" value="Unassembled WGS sequence"/>
</dbReference>
<name>A0A6A3AD28_HIBSY</name>
<dbReference type="Pfam" id="PF13966">
    <property type="entry name" value="zf-RVT"/>
    <property type="match status" value="1"/>
</dbReference>
<evidence type="ECO:0000313" key="3">
    <source>
        <dbReference type="Proteomes" id="UP000436088"/>
    </source>
</evidence>
<evidence type="ECO:0000313" key="2">
    <source>
        <dbReference type="EMBL" id="KAE8701958.1"/>
    </source>
</evidence>
<dbReference type="AlphaFoldDB" id="A0A6A3AD28"/>
<keyword evidence="3" id="KW-1185">Reference proteome</keyword>
<accession>A0A6A3AD28</accession>
<feature type="domain" description="Reverse transcriptase zinc-binding" evidence="1">
    <location>
        <begin position="143"/>
        <end position="222"/>
    </location>
</feature>
<dbReference type="PANTHER" id="PTHR36617">
    <property type="entry name" value="PROTEIN, PUTATIVE-RELATED"/>
    <property type="match status" value="1"/>
</dbReference>
<dbReference type="EMBL" id="VEPZ02001013">
    <property type="protein sequence ID" value="KAE8701958.1"/>
    <property type="molecule type" value="Genomic_DNA"/>
</dbReference>
<organism evidence="2 3">
    <name type="scientific">Hibiscus syriacus</name>
    <name type="common">Rose of Sharon</name>
    <dbReference type="NCBI Taxonomy" id="106335"/>
    <lineage>
        <taxon>Eukaryota</taxon>
        <taxon>Viridiplantae</taxon>
        <taxon>Streptophyta</taxon>
        <taxon>Embryophyta</taxon>
        <taxon>Tracheophyta</taxon>
        <taxon>Spermatophyta</taxon>
        <taxon>Magnoliopsida</taxon>
        <taxon>eudicotyledons</taxon>
        <taxon>Gunneridae</taxon>
        <taxon>Pentapetalae</taxon>
        <taxon>rosids</taxon>
        <taxon>malvids</taxon>
        <taxon>Malvales</taxon>
        <taxon>Malvaceae</taxon>
        <taxon>Malvoideae</taxon>
        <taxon>Hibiscus</taxon>
    </lineage>
</organism>
<dbReference type="PANTHER" id="PTHR36617:SF15">
    <property type="entry name" value="REVERSE TRANSCRIPTASE ZINC-BINDING DOMAIN-CONTAINING PROTEIN"/>
    <property type="match status" value="1"/>
</dbReference>
<proteinExistence type="predicted"/>
<evidence type="ECO:0000259" key="1">
    <source>
        <dbReference type="Pfam" id="PF13966"/>
    </source>
</evidence>
<dbReference type="InterPro" id="IPR026960">
    <property type="entry name" value="RVT-Znf"/>
</dbReference>
<reference evidence="2" key="1">
    <citation type="submission" date="2019-09" db="EMBL/GenBank/DDBJ databases">
        <title>Draft genome information of white flower Hibiscus syriacus.</title>
        <authorList>
            <person name="Kim Y.-M."/>
        </authorList>
    </citation>
    <scope>NUCLEOTIDE SEQUENCE [LARGE SCALE GENOMIC DNA]</scope>
    <source>
        <strain evidence="2">YM2019G1</strain>
    </source>
</reference>
<sequence>MYSELCLECEEGGSLWRNIVAAKYKYDQNSILPKAVNVRNSSWFWRKIVNPAVAIGADFISEVRCVMGNGANIEFWTDHWTELLSLKAYFPRIYGMTIKKIRDLWNDFIQVLNRAVSLVQGVDRLKWLGSNDGIYSSKTYCAKLACVGKAEDSIWKLVWCKFVPPKVLAFVWKVAYQRIPVTSELEKRGVPCIDQSLCSFCNREKETVNHVFCQCDVVWQAWQRWCCLWKVNIVFPMNVKGLLQIGVWANYQWSLLIPVAHDFVRSPESITLGCC</sequence>